<dbReference type="AlphaFoldDB" id="A0ABD1PPA2"/>
<comment type="caution">
    <text evidence="1">The sequence shown here is derived from an EMBL/GenBank/DDBJ whole genome shotgun (WGS) entry which is preliminary data.</text>
</comment>
<name>A0ABD1PPA2_9LAMI</name>
<keyword evidence="2" id="KW-1185">Reference proteome</keyword>
<protein>
    <submittedName>
        <fullName evidence="1">Uncharacterized protein</fullName>
    </submittedName>
</protein>
<evidence type="ECO:0000313" key="1">
    <source>
        <dbReference type="EMBL" id="KAL2465700.1"/>
    </source>
</evidence>
<dbReference type="Proteomes" id="UP001604336">
    <property type="component" value="Unassembled WGS sequence"/>
</dbReference>
<proteinExistence type="predicted"/>
<organism evidence="1 2">
    <name type="scientific">Abeliophyllum distichum</name>
    <dbReference type="NCBI Taxonomy" id="126358"/>
    <lineage>
        <taxon>Eukaryota</taxon>
        <taxon>Viridiplantae</taxon>
        <taxon>Streptophyta</taxon>
        <taxon>Embryophyta</taxon>
        <taxon>Tracheophyta</taxon>
        <taxon>Spermatophyta</taxon>
        <taxon>Magnoliopsida</taxon>
        <taxon>eudicotyledons</taxon>
        <taxon>Gunneridae</taxon>
        <taxon>Pentapetalae</taxon>
        <taxon>asterids</taxon>
        <taxon>lamiids</taxon>
        <taxon>Lamiales</taxon>
        <taxon>Oleaceae</taxon>
        <taxon>Forsythieae</taxon>
        <taxon>Abeliophyllum</taxon>
    </lineage>
</organism>
<gene>
    <name evidence="1" type="ORF">Adt_41551</name>
</gene>
<sequence length="122" mass="13798">MDRLKNGANVRDLLRDKNGQRLIEIYIVEAYTPHSLPMEANKEPTFDKPMTRVANDESAIDDHAYDGCYVPMVEEDSSEEPQNGLVESDYEMEDEHVIAGEVGNENVNFDFGFGVLDGEEVR</sequence>
<dbReference type="EMBL" id="JBFOLK010000013">
    <property type="protein sequence ID" value="KAL2465700.1"/>
    <property type="molecule type" value="Genomic_DNA"/>
</dbReference>
<accession>A0ABD1PPA2</accession>
<reference evidence="2" key="1">
    <citation type="submission" date="2024-07" db="EMBL/GenBank/DDBJ databases">
        <title>Two chromosome-level genome assemblies of Korean endemic species Abeliophyllum distichum and Forsythia ovata (Oleaceae).</title>
        <authorList>
            <person name="Jang H."/>
        </authorList>
    </citation>
    <scope>NUCLEOTIDE SEQUENCE [LARGE SCALE GENOMIC DNA]</scope>
</reference>
<evidence type="ECO:0000313" key="2">
    <source>
        <dbReference type="Proteomes" id="UP001604336"/>
    </source>
</evidence>